<proteinExistence type="predicted"/>
<sequence length="106" mass="11812">MTIDDDKTERRPNATALGRWENEGGALGQDSMDIQYGRRVESDRSWTVYHVFTGNPARVDGQTLTGMSRSDATKGMLSLNLINTARRRERTRLSELALTAHETTAG</sequence>
<dbReference type="RefSeq" id="WP_028753577.1">
    <property type="nucleotide sequence ID" value="NZ_JACIIG010000001.1"/>
</dbReference>
<dbReference type="OrthoDB" id="8096922at2"/>
<comment type="caution">
    <text evidence="2">The sequence shown here is derived from an EMBL/GenBank/DDBJ whole genome shotgun (WGS) entry which is preliminary data.</text>
</comment>
<gene>
    <name evidence="2" type="ORF">GGE60_000837</name>
</gene>
<feature type="region of interest" description="Disordered" evidence="1">
    <location>
        <begin position="1"/>
        <end position="24"/>
    </location>
</feature>
<protein>
    <submittedName>
        <fullName evidence="2">Uncharacterized protein</fullName>
    </submittedName>
</protein>
<accession>A0A7W6ZQJ3</accession>
<evidence type="ECO:0000256" key="1">
    <source>
        <dbReference type="SAM" id="MobiDB-lite"/>
    </source>
</evidence>
<feature type="compositionally biased region" description="Basic and acidic residues" evidence="1">
    <location>
        <begin position="1"/>
        <end position="12"/>
    </location>
</feature>
<organism evidence="2 3">
    <name type="scientific">Rhizobium leucaenae</name>
    <dbReference type="NCBI Taxonomy" id="29450"/>
    <lineage>
        <taxon>Bacteria</taxon>
        <taxon>Pseudomonadati</taxon>
        <taxon>Pseudomonadota</taxon>
        <taxon>Alphaproteobacteria</taxon>
        <taxon>Hyphomicrobiales</taxon>
        <taxon>Rhizobiaceae</taxon>
        <taxon>Rhizobium/Agrobacterium group</taxon>
        <taxon>Rhizobium</taxon>
    </lineage>
</organism>
<reference evidence="2 3" key="1">
    <citation type="submission" date="2020-08" db="EMBL/GenBank/DDBJ databases">
        <title>Genomic Encyclopedia of Type Strains, Phase IV (KMG-V): Genome sequencing to study the core and pangenomes of soil and plant-associated prokaryotes.</title>
        <authorList>
            <person name="Whitman W."/>
        </authorList>
    </citation>
    <scope>NUCLEOTIDE SEQUENCE [LARGE SCALE GENOMIC DNA]</scope>
    <source>
        <strain evidence="2 3">SEMIA 492</strain>
    </source>
</reference>
<evidence type="ECO:0000313" key="3">
    <source>
        <dbReference type="Proteomes" id="UP000543836"/>
    </source>
</evidence>
<dbReference type="GeneID" id="32526813"/>
<evidence type="ECO:0000313" key="2">
    <source>
        <dbReference type="EMBL" id="MBB4566749.1"/>
    </source>
</evidence>
<keyword evidence="3" id="KW-1185">Reference proteome</keyword>
<dbReference type="Proteomes" id="UP000543836">
    <property type="component" value="Unassembled WGS sequence"/>
</dbReference>
<dbReference type="AlphaFoldDB" id="A0A7W6ZQJ3"/>
<name>A0A7W6ZQJ3_9HYPH</name>
<dbReference type="EMBL" id="JACIIG010000001">
    <property type="protein sequence ID" value="MBB4566749.1"/>
    <property type="molecule type" value="Genomic_DNA"/>
</dbReference>